<reference evidence="3" key="1">
    <citation type="journal article" date="2010" name="Nature">
        <title>The Dynamic genome of Hydra.</title>
        <authorList>
            <person name="Chapman J.A."/>
            <person name="Kirkness E.F."/>
            <person name="Simakov O."/>
            <person name="Hampson S.E."/>
            <person name="Mitros T."/>
            <person name="Weinmaier T."/>
            <person name="Rattei T."/>
            <person name="Balasubramanian P.G."/>
            <person name="Borman J."/>
            <person name="Busam D."/>
            <person name="Disbennett K."/>
            <person name="Pfannkoch C."/>
            <person name="Sumin N."/>
            <person name="Sutton G."/>
            <person name="Viswanathan L."/>
            <person name="Walenz B."/>
            <person name="Goodstein D.M."/>
            <person name="Hellsten U."/>
            <person name="Kawashima T."/>
            <person name="Prochnik S.E."/>
            <person name="Putnam N.H."/>
            <person name="Shu S."/>
            <person name="Blumberg B."/>
            <person name="Dana C.E."/>
            <person name="Gee L."/>
            <person name="Kibler D.F."/>
            <person name="Law L."/>
            <person name="Lindgens D."/>
            <person name="Martinez D.E."/>
            <person name="Peng J."/>
            <person name="Wigge P.A."/>
            <person name="Bertulat B."/>
            <person name="Guder C."/>
            <person name="Nakamura Y."/>
            <person name="Ozbek S."/>
            <person name="Watanabe H."/>
            <person name="Khalturin K."/>
            <person name="Hemmrich G."/>
            <person name="Franke A."/>
            <person name="Augustin R."/>
            <person name="Fraune S."/>
            <person name="Hayakawa E."/>
            <person name="Hayakawa S."/>
            <person name="Hirose M."/>
            <person name="Hwang J."/>
            <person name="Ikeo K."/>
            <person name="Nishimiya-Fujisawa C."/>
            <person name="Ogura A."/>
            <person name="Takahashi T."/>
            <person name="Steinmetz P.R."/>
            <person name="Zhang X."/>
            <person name="Aufschnaiter R."/>
            <person name="Eder M.K."/>
            <person name="Gorny A.K."/>
            <person name="Salvenmoser W."/>
            <person name="Heimberg A.M."/>
            <person name="Wheeler B.M."/>
            <person name="Peterson K.J."/>
            <person name="Boettger A."/>
            <person name="Tischler P."/>
            <person name="Wolf A."/>
            <person name="Gojobori T."/>
            <person name="Remington K.A."/>
            <person name="Strausberg R.L."/>
            <person name="Venter J."/>
            <person name="Technau U."/>
            <person name="Hobmayer B."/>
            <person name="Bosch T.C."/>
            <person name="Holstein T.W."/>
            <person name="Fujisawa T."/>
            <person name="Bode H.R."/>
            <person name="David C.N."/>
            <person name="Rokhsar D.S."/>
            <person name="Steele R.E."/>
        </authorList>
    </citation>
    <scope>NUCLEOTIDE SEQUENCE</scope>
</reference>
<protein>
    <recommendedName>
        <fullName evidence="2">Thioredoxin domain-containing protein</fullName>
    </recommendedName>
</protein>
<sequence>MLSIQELLALIPWASAALFMPKSSIQRRQALATLGAWWMPAAQAATESISPGFDLQPWPRGRAAPAFPATDMTGQAVSLQALRGKVVLVNFWASWCEPCRAEMPSLQALAEREKAQLVVLTINLKESPEAIARFVQFTGLTLPVLRDPLGDTARVWGIKIYPSTVLVDSKGQVRSVVRGALDWAGSEGEALWRPLLRAEPQRTPKR</sequence>
<keyword evidence="1" id="KW-0676">Redox-active center</keyword>
<dbReference type="InterPro" id="IPR036249">
    <property type="entry name" value="Thioredoxin-like_sf"/>
</dbReference>
<dbReference type="SUPFAM" id="SSF52833">
    <property type="entry name" value="Thioredoxin-like"/>
    <property type="match status" value="1"/>
</dbReference>
<dbReference type="PROSITE" id="PS00194">
    <property type="entry name" value="THIOREDOXIN_1"/>
    <property type="match status" value="1"/>
</dbReference>
<dbReference type="GO" id="GO:0016209">
    <property type="term" value="F:antioxidant activity"/>
    <property type="evidence" value="ECO:0007669"/>
    <property type="project" value="InterPro"/>
</dbReference>
<dbReference type="PROSITE" id="PS51352">
    <property type="entry name" value="THIOREDOXIN_2"/>
    <property type="match status" value="1"/>
</dbReference>
<organism evidence="3">
    <name type="scientific">Curvibacter symbiont subsp. Hydra magnipapillata</name>
    <dbReference type="NCBI Taxonomy" id="667019"/>
    <lineage>
        <taxon>Bacteria</taxon>
        <taxon>Pseudomonadati</taxon>
        <taxon>Pseudomonadota</taxon>
        <taxon>Betaproteobacteria</taxon>
        <taxon>Burkholderiales</taxon>
        <taxon>Comamonadaceae</taxon>
        <taxon>Curvibacter</taxon>
    </lineage>
</organism>
<evidence type="ECO:0000256" key="1">
    <source>
        <dbReference type="ARBA" id="ARBA00023284"/>
    </source>
</evidence>
<dbReference type="GO" id="GO:0015036">
    <property type="term" value="F:disulfide oxidoreductase activity"/>
    <property type="evidence" value="ECO:0007669"/>
    <property type="project" value="UniProtKB-ARBA"/>
</dbReference>
<dbReference type="PANTHER" id="PTHR42852">
    <property type="entry name" value="THIOL:DISULFIDE INTERCHANGE PROTEIN DSBE"/>
    <property type="match status" value="1"/>
</dbReference>
<dbReference type="InterPro" id="IPR013766">
    <property type="entry name" value="Thioredoxin_domain"/>
</dbReference>
<dbReference type="Pfam" id="PF00578">
    <property type="entry name" value="AhpC-TSA"/>
    <property type="match status" value="1"/>
</dbReference>
<name>C9YFV3_CURXX</name>
<dbReference type="InterPro" id="IPR000866">
    <property type="entry name" value="AhpC/TSA"/>
</dbReference>
<dbReference type="AlphaFoldDB" id="C9YFV3"/>
<dbReference type="InterPro" id="IPR050553">
    <property type="entry name" value="Thioredoxin_ResA/DsbE_sf"/>
</dbReference>
<dbReference type="InterPro" id="IPR017937">
    <property type="entry name" value="Thioredoxin_CS"/>
</dbReference>
<proteinExistence type="predicted"/>
<gene>
    <name evidence="3" type="ORF">Csp_B16530</name>
</gene>
<accession>C9YFV3</accession>
<dbReference type="Gene3D" id="3.40.30.10">
    <property type="entry name" value="Glutaredoxin"/>
    <property type="match status" value="1"/>
</dbReference>
<feature type="domain" description="Thioredoxin" evidence="2">
    <location>
        <begin position="58"/>
        <end position="201"/>
    </location>
</feature>
<dbReference type="PANTHER" id="PTHR42852:SF17">
    <property type="entry name" value="THIOREDOXIN-LIKE PROTEIN HI_1115"/>
    <property type="match status" value="1"/>
</dbReference>
<evidence type="ECO:0000313" key="3">
    <source>
        <dbReference type="EMBL" id="CBA32938.1"/>
    </source>
</evidence>
<dbReference type="EMBL" id="FN543108">
    <property type="protein sequence ID" value="CBA32938.1"/>
    <property type="molecule type" value="Genomic_DNA"/>
</dbReference>
<dbReference type="CDD" id="cd02966">
    <property type="entry name" value="TlpA_like_family"/>
    <property type="match status" value="1"/>
</dbReference>
<evidence type="ECO:0000259" key="2">
    <source>
        <dbReference type="PROSITE" id="PS51352"/>
    </source>
</evidence>